<dbReference type="GO" id="GO:0004553">
    <property type="term" value="F:hydrolase activity, hydrolyzing O-glycosyl compounds"/>
    <property type="evidence" value="ECO:0007669"/>
    <property type="project" value="InterPro"/>
</dbReference>
<dbReference type="InterPro" id="IPR017853">
    <property type="entry name" value="GH"/>
</dbReference>
<dbReference type="Proteomes" id="UP000078459">
    <property type="component" value="Unassembled WGS sequence"/>
</dbReference>
<feature type="signal peptide" evidence="4">
    <location>
        <begin position="1"/>
        <end position="20"/>
    </location>
</feature>
<dbReference type="GO" id="GO:0005975">
    <property type="term" value="P:carbohydrate metabolic process"/>
    <property type="evidence" value="ECO:0007669"/>
    <property type="project" value="InterPro"/>
</dbReference>
<dbReference type="OrthoDB" id="779198at2"/>
<dbReference type="InterPro" id="IPR008979">
    <property type="entry name" value="Galactose-bd-like_sf"/>
</dbReference>
<dbReference type="InterPro" id="IPR006102">
    <property type="entry name" value="Ig-like_GH2"/>
</dbReference>
<evidence type="ECO:0000313" key="7">
    <source>
        <dbReference type="Proteomes" id="UP000078459"/>
    </source>
</evidence>
<proteinExistence type="inferred from homology"/>
<evidence type="ECO:0000256" key="2">
    <source>
        <dbReference type="ARBA" id="ARBA00022801"/>
    </source>
</evidence>
<protein>
    <submittedName>
        <fullName evidence="6">Beta-glycosidase</fullName>
    </submittedName>
</protein>
<evidence type="ECO:0000313" key="6">
    <source>
        <dbReference type="EMBL" id="OAQ40341.1"/>
    </source>
</evidence>
<evidence type="ECO:0000259" key="5">
    <source>
        <dbReference type="Pfam" id="PF00703"/>
    </source>
</evidence>
<evidence type="ECO:0000256" key="1">
    <source>
        <dbReference type="ARBA" id="ARBA00007401"/>
    </source>
</evidence>
<evidence type="ECO:0000256" key="4">
    <source>
        <dbReference type="SAM" id="SignalP"/>
    </source>
</evidence>
<dbReference type="SUPFAM" id="SSF49303">
    <property type="entry name" value="beta-Galactosidase/glucuronidase domain"/>
    <property type="match status" value="1"/>
</dbReference>
<feature type="chain" id="PRO_5008100492" evidence="4">
    <location>
        <begin position="21"/>
        <end position="747"/>
    </location>
</feature>
<keyword evidence="4" id="KW-0732">Signal</keyword>
<dbReference type="Gene3D" id="2.60.40.10">
    <property type="entry name" value="Immunoglobulins"/>
    <property type="match status" value="1"/>
</dbReference>
<dbReference type="PANTHER" id="PTHR42732:SF1">
    <property type="entry name" value="BETA-MANNOSIDASE"/>
    <property type="match status" value="1"/>
</dbReference>
<dbReference type="Gene3D" id="2.60.120.260">
    <property type="entry name" value="Galactose-binding domain-like"/>
    <property type="match status" value="1"/>
</dbReference>
<dbReference type="SUPFAM" id="SSF51445">
    <property type="entry name" value="(Trans)glycosidases"/>
    <property type="match status" value="1"/>
</dbReference>
<name>A0A179DH39_9SPHI</name>
<dbReference type="InterPro" id="IPR013783">
    <property type="entry name" value="Ig-like_fold"/>
</dbReference>
<accession>A0A179DH39</accession>
<keyword evidence="3 6" id="KW-0326">Glycosidase</keyword>
<dbReference type="EMBL" id="LWHJ01000022">
    <property type="protein sequence ID" value="OAQ40341.1"/>
    <property type="molecule type" value="Genomic_DNA"/>
</dbReference>
<comment type="similarity">
    <text evidence="1">Belongs to the glycosyl hydrolase 2 family.</text>
</comment>
<keyword evidence="7" id="KW-1185">Reference proteome</keyword>
<reference evidence="6 7" key="2">
    <citation type="submission" date="2016-06" db="EMBL/GenBank/DDBJ databases">
        <title>Pedobacter psychrophilus sp. nov., isolated from Antarctic fragmentary rock.</title>
        <authorList>
            <person name="Svec P."/>
        </authorList>
    </citation>
    <scope>NUCLEOTIDE SEQUENCE [LARGE SCALE GENOMIC DNA]</scope>
    <source>
        <strain evidence="6 7">CCM 8644</strain>
    </source>
</reference>
<dbReference type="Pfam" id="PF00703">
    <property type="entry name" value="Glyco_hydro_2"/>
    <property type="match status" value="1"/>
</dbReference>
<dbReference type="SUPFAM" id="SSF49785">
    <property type="entry name" value="Galactose-binding domain-like"/>
    <property type="match status" value="1"/>
</dbReference>
<feature type="domain" description="Glycoside hydrolase family 2 immunoglobulin-like beta-sandwich" evidence="5">
    <location>
        <begin position="233"/>
        <end position="314"/>
    </location>
</feature>
<dbReference type="STRING" id="1826909.A5893_05150"/>
<evidence type="ECO:0000256" key="3">
    <source>
        <dbReference type="ARBA" id="ARBA00023295"/>
    </source>
</evidence>
<dbReference type="Gene3D" id="3.20.20.80">
    <property type="entry name" value="Glycosidases"/>
    <property type="match status" value="1"/>
</dbReference>
<reference evidence="6 7" key="1">
    <citation type="submission" date="2016-04" db="EMBL/GenBank/DDBJ databases">
        <authorList>
            <person name="Evans L.H."/>
            <person name="Alamgir A."/>
            <person name="Owens N."/>
            <person name="Weber N.D."/>
            <person name="Virtaneva K."/>
            <person name="Barbian K."/>
            <person name="Babar A."/>
            <person name="Rosenke K."/>
        </authorList>
    </citation>
    <scope>NUCLEOTIDE SEQUENCE [LARGE SCALE GENOMIC DNA]</scope>
    <source>
        <strain evidence="6 7">CCM 8644</strain>
    </source>
</reference>
<dbReference type="InterPro" id="IPR051913">
    <property type="entry name" value="GH2_Domain-Containing"/>
</dbReference>
<dbReference type="InterPro" id="IPR036156">
    <property type="entry name" value="Beta-gal/glucu_dom_sf"/>
</dbReference>
<dbReference type="PANTHER" id="PTHR42732">
    <property type="entry name" value="BETA-GALACTOSIDASE"/>
    <property type="match status" value="1"/>
</dbReference>
<organism evidence="6 7">
    <name type="scientific">Pedobacter psychrophilus</name>
    <dbReference type="NCBI Taxonomy" id="1826909"/>
    <lineage>
        <taxon>Bacteria</taxon>
        <taxon>Pseudomonadati</taxon>
        <taxon>Bacteroidota</taxon>
        <taxon>Sphingobacteriia</taxon>
        <taxon>Sphingobacteriales</taxon>
        <taxon>Sphingobacteriaceae</taxon>
        <taxon>Pedobacter</taxon>
    </lineage>
</organism>
<dbReference type="RefSeq" id="WP_068821578.1">
    <property type="nucleotide sequence ID" value="NZ_LWHJ01000022.1"/>
</dbReference>
<sequence length="747" mass="86811">MKTLRLIIILITLISTSAFADAPRKTISLNGIWDFDQTVMAFRPANFTRKIPVPGLVHLAIPKIEEYNKFFKQPDKSIDGGWERQLILTDYTPRYSWYRKKITISDDLKDLDAVLTIKKSQYVTQVFVNGIDLGNYIECYTPIDVAITRALKFGKENEILIKVADRFWLPSQAAGSIDKEKEHYIPGIWDDVLISFTNKIRVNRVLALPFLKEKKVTVKAKIWNLNRFSVPADPKMDKVNYLVKIYEKKSRKLIAETKGVVNILRDQIGELSVDIPMDNPHAWGPDDPFLYSAEITLLNGNKESDQVERAFGMRDFERRGKSFYLNDEKTYLRGSNITLQRFFEDPEASNLAWDKEWVKKVLIDIPKQMDWNSMRICVGIVPDFWYDLADEYGMLFQNEWLYWQMHGWDDQIKKEYTDWVWSDGSHPSIVIWDAINENRNQYIGTALIPELKLLDPTRIWDAGYMTADQMSGDDMDEPHTYQGRKKDGINKTPYPLGNLKFKPEIVKELEESTSAQLVNEYGWVWLWRDGTPSKLTTPIYDFYMGDKTTVDERRSFQAYWLQCETEWMRSNKSVAGLLAFCLLTNNYGYTGDWFTGHIKDLNPSPTLYWFKHCFAETNIFINVTDERFAKDQPIHNLGEVLSFNFRGVNDANQIKKGSLTVKLLNSKGVSVYSDKIAVTLPAADRVDIPYSFILPKVTDGYLLLTEFTEEGSREKKLSRRYIKVGKQYQYKFFEMPVPANFINYATK</sequence>
<dbReference type="AlphaFoldDB" id="A0A179DH39"/>
<gene>
    <name evidence="6" type="ORF">A5893_05150</name>
</gene>
<keyword evidence="2" id="KW-0378">Hydrolase</keyword>
<comment type="caution">
    <text evidence="6">The sequence shown here is derived from an EMBL/GenBank/DDBJ whole genome shotgun (WGS) entry which is preliminary data.</text>
</comment>